<gene>
    <name evidence="3" type="ORF">C2S53_010070</name>
</gene>
<keyword evidence="2" id="KW-1133">Transmembrane helix</keyword>
<feature type="region of interest" description="Disordered" evidence="1">
    <location>
        <begin position="54"/>
        <end position="142"/>
    </location>
</feature>
<organism evidence="3 4">
    <name type="scientific">Perilla frutescens var. hirtella</name>
    <name type="common">Perilla citriodora</name>
    <name type="synonym">Perilla setoyensis</name>
    <dbReference type="NCBI Taxonomy" id="608512"/>
    <lineage>
        <taxon>Eukaryota</taxon>
        <taxon>Viridiplantae</taxon>
        <taxon>Streptophyta</taxon>
        <taxon>Embryophyta</taxon>
        <taxon>Tracheophyta</taxon>
        <taxon>Spermatophyta</taxon>
        <taxon>Magnoliopsida</taxon>
        <taxon>eudicotyledons</taxon>
        <taxon>Gunneridae</taxon>
        <taxon>Pentapetalae</taxon>
        <taxon>asterids</taxon>
        <taxon>lamiids</taxon>
        <taxon>Lamiales</taxon>
        <taxon>Lamiaceae</taxon>
        <taxon>Nepetoideae</taxon>
        <taxon>Elsholtzieae</taxon>
        <taxon>Perilla</taxon>
    </lineage>
</organism>
<dbReference type="PANTHER" id="PTHR36381:SF1">
    <property type="entry name" value="ETHYLENE-REGULATED TRANSCRIPT 2 (ERT2)"/>
    <property type="match status" value="1"/>
</dbReference>
<dbReference type="EMBL" id="SDAM02000093">
    <property type="protein sequence ID" value="KAH6830728.1"/>
    <property type="molecule type" value="Genomic_DNA"/>
</dbReference>
<keyword evidence="4" id="KW-1185">Reference proteome</keyword>
<keyword evidence="2" id="KW-0472">Membrane</keyword>
<evidence type="ECO:0000256" key="2">
    <source>
        <dbReference type="SAM" id="Phobius"/>
    </source>
</evidence>
<comment type="caution">
    <text evidence="3">The sequence shown here is derived from an EMBL/GenBank/DDBJ whole genome shotgun (WGS) entry which is preliminary data.</text>
</comment>
<feature type="transmembrane region" description="Helical" evidence="2">
    <location>
        <begin position="169"/>
        <end position="186"/>
    </location>
</feature>
<reference evidence="3 4" key="1">
    <citation type="journal article" date="2021" name="Nat. Commun.">
        <title>Incipient diploidization of the medicinal plant Perilla within 10,000 years.</title>
        <authorList>
            <person name="Zhang Y."/>
            <person name="Shen Q."/>
            <person name="Leng L."/>
            <person name="Zhang D."/>
            <person name="Chen S."/>
            <person name="Shi Y."/>
            <person name="Ning Z."/>
            <person name="Chen S."/>
        </authorList>
    </citation>
    <scope>NUCLEOTIDE SEQUENCE [LARGE SCALE GENOMIC DNA]</scope>
    <source>
        <strain evidence="4">cv. PC099</strain>
    </source>
</reference>
<feature type="compositionally biased region" description="Basic residues" evidence="1">
    <location>
        <begin position="54"/>
        <end position="64"/>
    </location>
</feature>
<dbReference type="PANTHER" id="PTHR36381">
    <property type="entry name" value="ETHYLENE-REGULATED TRANSCRIPT 2 (ERT2)"/>
    <property type="match status" value="1"/>
</dbReference>
<sequence>MPFPWKKVKSTRISQLVNDHLHISQKRRDGSSLVVATGFPTSLIDLFIKNREKLKKPSKKKRRSQPIASSDDVNDPVIEGSPISCPFPPPPSTVGSPSPQRHSPSLSPPSSCENEICALGSSGGGSEVGGVDEEHRGGGERGRDVNGVLMGVSTMFVVVVLALATKRLAVVITISAVLLLFLECVGKHCGGLSKPFAAAKAAVQSGGRLLLFLRYRKLEEKQERLIKPVPLSIKSSATRCPDQEIQAVESKVYYPSEIQPEKEMMDESLSRERLGYQEIELVEMAMKREESICDDFKRKSRKARIKSQMNKIVPKKFRGSKKHQDLQSPLIVKDESFILSEEQVDQCNNGEESEHGSISSSVSDGGCREEDGKSDICSDRRLSDVKIEGKGEVAAARRYILLCLIVLVGLIGGRPFALVLTLTWFLLLKLGQKLPTCL</sequence>
<name>A0AAD4JBG0_PERFH</name>
<feature type="compositionally biased region" description="Polar residues" evidence="1">
    <location>
        <begin position="100"/>
        <end position="113"/>
    </location>
</feature>
<feature type="region of interest" description="Disordered" evidence="1">
    <location>
        <begin position="349"/>
        <end position="373"/>
    </location>
</feature>
<evidence type="ECO:0000313" key="3">
    <source>
        <dbReference type="EMBL" id="KAH6830728.1"/>
    </source>
</evidence>
<proteinExistence type="predicted"/>
<keyword evidence="2" id="KW-0812">Transmembrane</keyword>
<feature type="transmembrane region" description="Helical" evidence="2">
    <location>
        <begin position="145"/>
        <end position="163"/>
    </location>
</feature>
<evidence type="ECO:0000256" key="1">
    <source>
        <dbReference type="SAM" id="MobiDB-lite"/>
    </source>
</evidence>
<dbReference type="Proteomes" id="UP001190926">
    <property type="component" value="Unassembled WGS sequence"/>
</dbReference>
<evidence type="ECO:0000313" key="4">
    <source>
        <dbReference type="Proteomes" id="UP001190926"/>
    </source>
</evidence>
<protein>
    <submittedName>
        <fullName evidence="3">Uncharacterized protein</fullName>
    </submittedName>
</protein>
<dbReference type="AlphaFoldDB" id="A0AAD4JBG0"/>
<feature type="compositionally biased region" description="Basic and acidic residues" evidence="1">
    <location>
        <begin position="132"/>
        <end position="142"/>
    </location>
</feature>
<feature type="compositionally biased region" description="Low complexity" evidence="1">
    <location>
        <begin position="356"/>
        <end position="365"/>
    </location>
</feature>
<accession>A0AAD4JBG0</accession>
<feature type="transmembrane region" description="Helical" evidence="2">
    <location>
        <begin position="399"/>
        <end position="426"/>
    </location>
</feature>